<evidence type="ECO:0008006" key="3">
    <source>
        <dbReference type="Google" id="ProtNLM"/>
    </source>
</evidence>
<dbReference type="OrthoDB" id="49657at2"/>
<dbReference type="AlphaFoldDB" id="B7IGS7"/>
<dbReference type="STRING" id="484019.THA_829"/>
<keyword evidence="2" id="KW-1185">Reference proteome</keyword>
<dbReference type="HOGENOM" id="CLU_1618217_0_0_0"/>
<evidence type="ECO:0000313" key="1">
    <source>
        <dbReference type="EMBL" id="ACJ75291.1"/>
    </source>
</evidence>
<reference evidence="1 2" key="1">
    <citation type="journal article" date="2009" name="J. Bacteriol.">
        <title>The genome of Thermosipho africanus TCF52B: lateral genetic connections to the Firmicutes and Archaea.</title>
        <authorList>
            <person name="Nesboe C.L."/>
            <person name="Bapteste E."/>
            <person name="Curtis B."/>
            <person name="Dahle H."/>
            <person name="Lopez P."/>
            <person name="Macleod D."/>
            <person name="Dlutek M."/>
            <person name="Bowman S."/>
            <person name="Zhaxybayeva O."/>
            <person name="Birkeland N.-K."/>
            <person name="Doolittle W.F."/>
        </authorList>
    </citation>
    <scope>NUCLEOTIDE SEQUENCE [LARGE SCALE GENOMIC DNA]</scope>
    <source>
        <strain evidence="1 2">TCF52B</strain>
    </source>
</reference>
<dbReference type="RefSeq" id="WP_004100441.1">
    <property type="nucleotide sequence ID" value="NC_011653.1"/>
</dbReference>
<protein>
    <recommendedName>
        <fullName evidence="3">Outer membrane protein beta-barrel domain-containing protein</fullName>
    </recommendedName>
</protein>
<sequence>MKKLLVSLFVLFVISAFSFPFFAGLEGINVPPTTLSATPSLLTVNARLDLGMFYFSLPVAELYEDGGYNFNNDFSTDFILSHLNVGISLKPKIPMIPLYARVGADLPIFDLLVNQTFSTVDLKVGAGFKFLLLALEGGVVARFEKQNDGSMNMDFGNIFYFAAGVAF</sequence>
<name>B7IGS7_THEAB</name>
<gene>
    <name evidence="1" type="ordered locus">THA_829</name>
</gene>
<evidence type="ECO:0000313" key="2">
    <source>
        <dbReference type="Proteomes" id="UP000002453"/>
    </source>
</evidence>
<dbReference type="KEGG" id="taf:THA_829"/>
<accession>B7IGS7</accession>
<organism evidence="1 2">
    <name type="scientific">Thermosipho africanus (strain TCF52B)</name>
    <dbReference type="NCBI Taxonomy" id="484019"/>
    <lineage>
        <taxon>Bacteria</taxon>
        <taxon>Thermotogati</taxon>
        <taxon>Thermotogota</taxon>
        <taxon>Thermotogae</taxon>
        <taxon>Thermotogales</taxon>
        <taxon>Fervidobacteriaceae</taxon>
        <taxon>Thermosipho</taxon>
    </lineage>
</organism>
<proteinExistence type="predicted"/>
<dbReference type="Proteomes" id="UP000002453">
    <property type="component" value="Chromosome"/>
</dbReference>
<dbReference type="EMBL" id="CP001185">
    <property type="protein sequence ID" value="ACJ75291.1"/>
    <property type="molecule type" value="Genomic_DNA"/>
</dbReference>